<sequence length="70" mass="7830">MAPQSKRRFSLSSLSPASRRYKQVMNQRPDQRRSVDTTASSSTLGGMPVVEVENYLVDPAARWTTANRMG</sequence>
<evidence type="ECO:0000313" key="3">
    <source>
        <dbReference type="Proteomes" id="UP000635477"/>
    </source>
</evidence>
<dbReference type="AlphaFoldDB" id="A0A8H4ULB7"/>
<evidence type="ECO:0000256" key="1">
    <source>
        <dbReference type="SAM" id="MobiDB-lite"/>
    </source>
</evidence>
<reference evidence="2" key="1">
    <citation type="journal article" date="2020" name="BMC Genomics">
        <title>Correction to: Identification and distribution of gene clusters required for synthesis of sphingolipid metabolism inhibitors in diverse species of the filamentous fungus Fusarium.</title>
        <authorList>
            <person name="Kim H.S."/>
            <person name="Lohmar J.M."/>
            <person name="Busman M."/>
            <person name="Brown D.W."/>
            <person name="Naumann T.A."/>
            <person name="Divon H.H."/>
            <person name="Lysoe E."/>
            <person name="Uhlig S."/>
            <person name="Proctor R.H."/>
        </authorList>
    </citation>
    <scope>NUCLEOTIDE SEQUENCE</scope>
    <source>
        <strain evidence="2">NRRL 22465</strain>
    </source>
</reference>
<dbReference type="EMBL" id="JABEYC010000317">
    <property type="protein sequence ID" value="KAF4979126.1"/>
    <property type="molecule type" value="Genomic_DNA"/>
</dbReference>
<reference evidence="2" key="2">
    <citation type="submission" date="2020-05" db="EMBL/GenBank/DDBJ databases">
        <authorList>
            <person name="Kim H.-S."/>
            <person name="Proctor R.H."/>
            <person name="Brown D.W."/>
        </authorList>
    </citation>
    <scope>NUCLEOTIDE SEQUENCE</scope>
    <source>
        <strain evidence="2">NRRL 22465</strain>
    </source>
</reference>
<name>A0A8H4ULB7_9HYPO</name>
<comment type="caution">
    <text evidence="2">The sequence shown here is derived from an EMBL/GenBank/DDBJ whole genome shotgun (WGS) entry which is preliminary data.</text>
</comment>
<organism evidence="2 3">
    <name type="scientific">Fusarium zealandicum</name>
    <dbReference type="NCBI Taxonomy" id="1053134"/>
    <lineage>
        <taxon>Eukaryota</taxon>
        <taxon>Fungi</taxon>
        <taxon>Dikarya</taxon>
        <taxon>Ascomycota</taxon>
        <taxon>Pezizomycotina</taxon>
        <taxon>Sordariomycetes</taxon>
        <taxon>Hypocreomycetidae</taxon>
        <taxon>Hypocreales</taxon>
        <taxon>Nectriaceae</taxon>
        <taxon>Fusarium</taxon>
        <taxon>Fusarium staphyleae species complex</taxon>
    </lineage>
</organism>
<evidence type="ECO:0000313" key="2">
    <source>
        <dbReference type="EMBL" id="KAF4979126.1"/>
    </source>
</evidence>
<accession>A0A8H4ULB7</accession>
<keyword evidence="3" id="KW-1185">Reference proteome</keyword>
<dbReference type="OrthoDB" id="5173591at2759"/>
<feature type="region of interest" description="Disordered" evidence="1">
    <location>
        <begin position="1"/>
        <end position="45"/>
    </location>
</feature>
<proteinExistence type="predicted"/>
<protein>
    <submittedName>
        <fullName evidence="2">Uncharacterized protein</fullName>
    </submittedName>
</protein>
<dbReference type="Proteomes" id="UP000635477">
    <property type="component" value="Unassembled WGS sequence"/>
</dbReference>
<gene>
    <name evidence="2" type="ORF">FZEAL_4616</name>
</gene>